<keyword evidence="2" id="KW-1185">Reference proteome</keyword>
<proteinExistence type="predicted"/>
<protein>
    <recommendedName>
        <fullName evidence="3">Prolyl 4-hydroxylase alpha subunit Fe(2+) 2OG dioxygenase domain-containing protein</fullName>
    </recommendedName>
</protein>
<comment type="caution">
    <text evidence="1">The sequence shown here is derived from an EMBL/GenBank/DDBJ whole genome shotgun (WGS) entry which is preliminary data.</text>
</comment>
<evidence type="ECO:0000313" key="1">
    <source>
        <dbReference type="EMBL" id="PRH81394.1"/>
    </source>
</evidence>
<dbReference type="Pfam" id="PF20043">
    <property type="entry name" value="DUF6445"/>
    <property type="match status" value="2"/>
</dbReference>
<dbReference type="RefSeq" id="WP_106991427.1">
    <property type="nucleotide sequence ID" value="NZ_JAVEVW010000013.1"/>
</dbReference>
<dbReference type="InterPro" id="IPR045617">
    <property type="entry name" value="DUF6445"/>
</dbReference>
<dbReference type="Proteomes" id="UP000241736">
    <property type="component" value="Unassembled WGS sequence"/>
</dbReference>
<gene>
    <name evidence="1" type="ORF">C6N40_12825</name>
</gene>
<reference evidence="1 2" key="1">
    <citation type="submission" date="2018-03" db="EMBL/GenBank/DDBJ databases">
        <title>Arenimonas caeni sp. nov., isolated from activated sludge.</title>
        <authorList>
            <person name="Liu H."/>
        </authorList>
    </citation>
    <scope>NUCLEOTIDE SEQUENCE [LARGE SCALE GENOMIC DNA]</scope>
    <source>
        <strain evidence="2">z29</strain>
    </source>
</reference>
<name>A0A2P6M5X3_9GAMM</name>
<dbReference type="EMBL" id="PVLF01000025">
    <property type="protein sequence ID" value="PRH81394.1"/>
    <property type="molecule type" value="Genomic_DNA"/>
</dbReference>
<evidence type="ECO:0000313" key="2">
    <source>
        <dbReference type="Proteomes" id="UP000241736"/>
    </source>
</evidence>
<organism evidence="1 2">
    <name type="scientific">Arenimonas caeni</name>
    <dbReference type="NCBI Taxonomy" id="2058085"/>
    <lineage>
        <taxon>Bacteria</taxon>
        <taxon>Pseudomonadati</taxon>
        <taxon>Pseudomonadota</taxon>
        <taxon>Gammaproteobacteria</taxon>
        <taxon>Lysobacterales</taxon>
        <taxon>Lysobacteraceae</taxon>
        <taxon>Arenimonas</taxon>
    </lineage>
</organism>
<evidence type="ECO:0008006" key="3">
    <source>
        <dbReference type="Google" id="ProtNLM"/>
    </source>
</evidence>
<sequence length="192" mass="20878">MFKPRPRIEAVALPGGATAYVVDDALEVPGRWRNTARQHADQLRPDPLAGYPVRRIALPGPLLAPLAVYFSEHLRERLGFRRVLGTQGWLSLTTSPPVAPVRASTAEPGQGAVVAVLFLAEDPSTGGLVFPAAPMLDDDEAVRVPAKYNRLVVFDGGRWHAPDVGSRDRPGDDPDTGRLVLEARFTCRRRAS</sequence>
<dbReference type="AlphaFoldDB" id="A0A2P6M5X3"/>
<accession>A0A2P6M5X3</accession>
<dbReference type="OrthoDB" id="4048724at2"/>